<evidence type="ECO:0000256" key="2">
    <source>
        <dbReference type="ARBA" id="ARBA00004406"/>
    </source>
</evidence>
<dbReference type="SUPFAM" id="SSF48264">
    <property type="entry name" value="Cytochrome P450"/>
    <property type="match status" value="1"/>
</dbReference>
<keyword evidence="6" id="KW-0492">Microsome</keyword>
<evidence type="ECO:0000256" key="10">
    <source>
        <dbReference type="PIRSR" id="PIRSR602401-1"/>
    </source>
</evidence>
<dbReference type="FunFam" id="1.10.630.10:FF:000042">
    <property type="entry name" value="Cytochrome P450"/>
    <property type="match status" value="1"/>
</dbReference>
<comment type="subcellular location">
    <subcellularLocation>
        <location evidence="2">Endoplasmic reticulum membrane</location>
        <topology evidence="2">Peripheral membrane protein</topology>
    </subcellularLocation>
    <subcellularLocation>
        <location evidence="1">Microsome membrane</location>
        <topology evidence="1">Peripheral membrane protein</topology>
    </subcellularLocation>
</comment>
<keyword evidence="6" id="KW-0256">Endoplasmic reticulum</keyword>
<name>A0A6F9D9U3_9ASCI</name>
<keyword evidence="8 10" id="KW-0408">Iron</keyword>
<dbReference type="PRINTS" id="PR00385">
    <property type="entry name" value="P450"/>
</dbReference>
<evidence type="ECO:0000256" key="9">
    <source>
        <dbReference type="ARBA" id="ARBA00043906"/>
    </source>
</evidence>
<dbReference type="Gene3D" id="1.10.630.10">
    <property type="entry name" value="Cytochrome P450"/>
    <property type="match status" value="1"/>
</dbReference>
<dbReference type="InterPro" id="IPR050705">
    <property type="entry name" value="Cytochrome_P450_3A"/>
</dbReference>
<comment type="cofactor">
    <cofactor evidence="10">
        <name>heme</name>
        <dbReference type="ChEBI" id="CHEBI:30413"/>
    </cofactor>
</comment>
<dbReference type="InterPro" id="IPR001128">
    <property type="entry name" value="Cyt_P450"/>
</dbReference>
<dbReference type="AlphaFoldDB" id="A0A6F9D9U3"/>
<dbReference type="InterPro" id="IPR002401">
    <property type="entry name" value="Cyt_P450_E_grp-I"/>
</dbReference>
<dbReference type="GO" id="GO:0016705">
    <property type="term" value="F:oxidoreductase activity, acting on paired donors, with incorporation or reduction of molecular oxygen"/>
    <property type="evidence" value="ECO:0007669"/>
    <property type="project" value="InterPro"/>
</dbReference>
<dbReference type="Pfam" id="PF00067">
    <property type="entry name" value="p450"/>
    <property type="match status" value="1"/>
</dbReference>
<protein>
    <submittedName>
        <fullName evidence="12">Cytochrome P450 CYP3-like member 3</fullName>
    </submittedName>
</protein>
<dbReference type="PROSITE" id="PS00086">
    <property type="entry name" value="CYTOCHROME_P450"/>
    <property type="match status" value="1"/>
</dbReference>
<comment type="similarity">
    <text evidence="3 11">Belongs to the cytochrome P450 family.</text>
</comment>
<evidence type="ECO:0000256" key="1">
    <source>
        <dbReference type="ARBA" id="ARBA00004174"/>
    </source>
</evidence>
<dbReference type="PRINTS" id="PR00463">
    <property type="entry name" value="EP450I"/>
</dbReference>
<dbReference type="PANTHER" id="PTHR24302">
    <property type="entry name" value="CYTOCHROME P450 FAMILY 3"/>
    <property type="match status" value="1"/>
</dbReference>
<evidence type="ECO:0000256" key="6">
    <source>
        <dbReference type="ARBA" id="ARBA00022848"/>
    </source>
</evidence>
<dbReference type="InterPro" id="IPR017972">
    <property type="entry name" value="Cyt_P450_CS"/>
</dbReference>
<accession>A0A6F9D9U3</accession>
<dbReference type="CDD" id="cd11055">
    <property type="entry name" value="CYP3A-like"/>
    <property type="match status" value="1"/>
</dbReference>
<proteinExistence type="evidence at transcript level"/>
<evidence type="ECO:0000313" key="12">
    <source>
        <dbReference type="EMBL" id="CAB3235809.1"/>
    </source>
</evidence>
<keyword evidence="4 10" id="KW-0349">Heme</keyword>
<sequence length="445" mass="50948">MNELKDDPDSFFKKDLERKKKFGLVYGSYAGLNPHIIVADPEILKQVQIKEFGVFRDRQRTLNRVNGKEMNKALTSATGDHWKRLRTSMSPLFSTTKLKEMIGIIEGCTDKMVENLNRILKDDDEKFSPKQVLTKLSLDVICSSAFNVDMHTQDSSNENSQLFKMAKKLFDMKRGTRIAFLLFFIFPPLQRVAELFNYSILPSESIRHFAGLVDAVIKNKDYDQSRIDLMIQMLNLEISEAETKTATKGLTRNEIVGNSILMILAGFETTGNTMLFVIYNLANYKDAQERARQEVKKDVEKHGGLTYEVMSGLKYLTQCINETLRIYPAVVRNSRYCEKEITINGVTIPAGCHVDIPNYGFGRDEEYWDEPLKFKPERMEDMSKINPIVFQPFGAGPRNCIGMRFALIEMKMAISKILLNFEVDMCPDTPVSKVYLGLLSYAFRC</sequence>
<dbReference type="InterPro" id="IPR036396">
    <property type="entry name" value="Cyt_P450_sf"/>
</dbReference>
<evidence type="ECO:0000256" key="7">
    <source>
        <dbReference type="ARBA" id="ARBA00023002"/>
    </source>
</evidence>
<keyword evidence="7 11" id="KW-0560">Oxidoreductase</keyword>
<reference evidence="12" key="1">
    <citation type="submission" date="2020-04" db="EMBL/GenBank/DDBJ databases">
        <authorList>
            <person name="Neveu A P."/>
        </authorList>
    </citation>
    <scope>NUCLEOTIDE SEQUENCE</scope>
    <source>
        <tissue evidence="12">Whole embryo</tissue>
    </source>
</reference>
<dbReference type="GO" id="GO:0008395">
    <property type="term" value="F:steroid hydroxylase activity"/>
    <property type="evidence" value="ECO:0007669"/>
    <property type="project" value="TreeGrafter"/>
</dbReference>
<feature type="binding site" description="axial binding residue" evidence="10">
    <location>
        <position position="400"/>
    </location>
    <ligand>
        <name>heme</name>
        <dbReference type="ChEBI" id="CHEBI:30413"/>
    </ligand>
    <ligandPart>
        <name>Fe</name>
        <dbReference type="ChEBI" id="CHEBI:18248"/>
    </ligandPart>
</feature>
<evidence type="ECO:0000256" key="4">
    <source>
        <dbReference type="ARBA" id="ARBA00022617"/>
    </source>
</evidence>
<evidence type="ECO:0000256" key="8">
    <source>
        <dbReference type="ARBA" id="ARBA00023004"/>
    </source>
</evidence>
<dbReference type="EMBL" id="LR784325">
    <property type="protein sequence ID" value="CAB3235809.1"/>
    <property type="molecule type" value="mRNA"/>
</dbReference>
<evidence type="ECO:0000256" key="3">
    <source>
        <dbReference type="ARBA" id="ARBA00010617"/>
    </source>
</evidence>
<evidence type="ECO:0000256" key="5">
    <source>
        <dbReference type="ARBA" id="ARBA00022723"/>
    </source>
</evidence>
<dbReference type="GO" id="GO:0005789">
    <property type="term" value="C:endoplasmic reticulum membrane"/>
    <property type="evidence" value="ECO:0007669"/>
    <property type="project" value="UniProtKB-SubCell"/>
</dbReference>
<organism evidence="12">
    <name type="scientific">Phallusia mammillata</name>
    <dbReference type="NCBI Taxonomy" id="59560"/>
    <lineage>
        <taxon>Eukaryota</taxon>
        <taxon>Metazoa</taxon>
        <taxon>Chordata</taxon>
        <taxon>Tunicata</taxon>
        <taxon>Ascidiacea</taxon>
        <taxon>Phlebobranchia</taxon>
        <taxon>Ascidiidae</taxon>
        <taxon>Phallusia</taxon>
    </lineage>
</organism>
<comment type="function">
    <text evidence="9">Cytochromes P450 are a group of heme-thiolate monooxygenases. They oxidize a variety of structurally unrelated compounds, including steroids, fatty acids, and xenobiotics.</text>
</comment>
<evidence type="ECO:0000256" key="11">
    <source>
        <dbReference type="RuleBase" id="RU000461"/>
    </source>
</evidence>
<dbReference type="GO" id="GO:0020037">
    <property type="term" value="F:heme binding"/>
    <property type="evidence" value="ECO:0007669"/>
    <property type="project" value="InterPro"/>
</dbReference>
<gene>
    <name evidence="12" type="primary">Cyp3a11-002</name>
</gene>
<keyword evidence="11" id="KW-0503">Monooxygenase</keyword>
<dbReference type="GO" id="GO:0005506">
    <property type="term" value="F:iron ion binding"/>
    <property type="evidence" value="ECO:0007669"/>
    <property type="project" value="InterPro"/>
</dbReference>
<dbReference type="PANTHER" id="PTHR24302:SF15">
    <property type="entry name" value="FATTY-ACID PEROXYGENASE"/>
    <property type="match status" value="1"/>
</dbReference>
<keyword evidence="5 10" id="KW-0479">Metal-binding</keyword>